<protein>
    <submittedName>
        <fullName evidence="1">Uncharacterized protein</fullName>
    </submittedName>
</protein>
<dbReference type="InterPro" id="IPR015943">
    <property type="entry name" value="WD40/YVTN_repeat-like_dom_sf"/>
</dbReference>
<comment type="caution">
    <text evidence="1">The sequence shown here is derived from an EMBL/GenBank/DDBJ whole genome shotgun (WGS) entry which is preliminary data.</text>
</comment>
<dbReference type="Gene3D" id="2.130.10.10">
    <property type="entry name" value="YVTN repeat-like/Quinoprotein amine dehydrogenase"/>
    <property type="match status" value="1"/>
</dbReference>
<accession>A0ABT5DSY8</accession>
<organism evidence="1 2">
    <name type="scientific">Nannocystis bainbridge</name>
    <dbReference type="NCBI Taxonomy" id="2995303"/>
    <lineage>
        <taxon>Bacteria</taxon>
        <taxon>Pseudomonadati</taxon>
        <taxon>Myxococcota</taxon>
        <taxon>Polyangia</taxon>
        <taxon>Nannocystales</taxon>
        <taxon>Nannocystaceae</taxon>
        <taxon>Nannocystis</taxon>
    </lineage>
</organism>
<dbReference type="EMBL" id="JAQNDL010000001">
    <property type="protein sequence ID" value="MDC0716646.1"/>
    <property type="molecule type" value="Genomic_DNA"/>
</dbReference>
<reference evidence="1 2" key="1">
    <citation type="submission" date="2022-11" db="EMBL/GenBank/DDBJ databases">
        <title>Minimal conservation of predation-associated metabolite biosynthetic gene clusters underscores biosynthetic potential of Myxococcota including descriptions for ten novel species: Archangium lansinium sp. nov., Myxococcus landrumus sp. nov., Nannocystis bai.</title>
        <authorList>
            <person name="Ahearne A."/>
            <person name="Stevens C."/>
            <person name="Dowd S."/>
        </authorList>
    </citation>
    <scope>NUCLEOTIDE SEQUENCE [LARGE SCALE GENOMIC DNA]</scope>
    <source>
        <strain evidence="1 2">BB15-2</strain>
    </source>
</reference>
<proteinExistence type="predicted"/>
<dbReference type="Proteomes" id="UP001221686">
    <property type="component" value="Unassembled WGS sequence"/>
</dbReference>
<keyword evidence="2" id="KW-1185">Reference proteome</keyword>
<gene>
    <name evidence="1" type="ORF">POL25_07070</name>
</gene>
<dbReference type="InterPro" id="IPR011047">
    <property type="entry name" value="Quinoprotein_ADH-like_sf"/>
</dbReference>
<dbReference type="RefSeq" id="WP_272085137.1">
    <property type="nucleotide sequence ID" value="NZ_JAQNDL010000001.1"/>
</dbReference>
<evidence type="ECO:0000313" key="2">
    <source>
        <dbReference type="Proteomes" id="UP001221686"/>
    </source>
</evidence>
<name>A0ABT5DSY8_9BACT</name>
<dbReference type="SUPFAM" id="SSF50998">
    <property type="entry name" value="Quinoprotein alcohol dehydrogenase-like"/>
    <property type="match status" value="1"/>
</dbReference>
<evidence type="ECO:0000313" key="1">
    <source>
        <dbReference type="EMBL" id="MDC0716646.1"/>
    </source>
</evidence>
<sequence>MELELDLESARLVLLGEDGEDRWSVRLEASALRDACFREAFLWRPGGVACVGAGEHVWLFDLASGAPRLHLDVHRSGSSFFGHFGHATLGDGTELLIVLTCTDVIAIDASLSIRWTARDVAVDGITGADGCRDGDRLVVHAERDPPGGWFEVTLDARTGGELASTPSFSPGYVGRYGAGPAET</sequence>